<dbReference type="EMBL" id="FZNS01000010">
    <property type="protein sequence ID" value="SNR89413.1"/>
    <property type="molecule type" value="Genomic_DNA"/>
</dbReference>
<dbReference type="Proteomes" id="UP000198310">
    <property type="component" value="Unassembled WGS sequence"/>
</dbReference>
<reference evidence="3" key="1">
    <citation type="submission" date="2017-06" db="EMBL/GenBank/DDBJ databases">
        <authorList>
            <person name="Varghese N."/>
            <person name="Submissions S."/>
        </authorList>
    </citation>
    <scope>NUCLEOTIDE SEQUENCE [LARGE SCALE GENOMIC DNA]</scope>
    <source>
        <strain evidence="3">DSM 28041</strain>
    </source>
</reference>
<name>A0A239A3E1_9BACT</name>
<organism evidence="2 3">
    <name type="scientific">Hymenobacter mucosus</name>
    <dbReference type="NCBI Taxonomy" id="1411120"/>
    <lineage>
        <taxon>Bacteria</taxon>
        <taxon>Pseudomonadati</taxon>
        <taxon>Bacteroidota</taxon>
        <taxon>Cytophagia</taxon>
        <taxon>Cytophagales</taxon>
        <taxon>Hymenobacteraceae</taxon>
        <taxon>Hymenobacter</taxon>
    </lineage>
</organism>
<evidence type="ECO:0000313" key="3">
    <source>
        <dbReference type="Proteomes" id="UP000198310"/>
    </source>
</evidence>
<gene>
    <name evidence="2" type="ORF">SAMN06269173_110129</name>
</gene>
<feature type="transmembrane region" description="Helical" evidence="1">
    <location>
        <begin position="229"/>
        <end position="249"/>
    </location>
</feature>
<sequence>MYLPSQLYLVAKQLTGFSYELSSFTLNHLTPGMETQVHPTPSAAPPAFVPSHNRSWQDQALPAPLISFDQAEVVALGLLRRESETHALVGLGVAQVVATLDAAGITTSLLLLSGRGTIVPDIVLQTSPEEAARFDALHAEVLCGPQPADTEGATWLRQRRLAHLRLLAMAGESAQVFLPDLDASWQPASGQPIGQPSMLRWLLQSTPLLLVGAVAMVVYIYNAGANPDLWPLFLLPLLGAWAFGGLLFYRLSAYRQSVAQAWMARPARLRPDSLKVAQNLARRPWVLLYLPVLLVLVAFIALMVLLANSVLITISAMTLPVSLALASLLALTYAIGRRYLNETREQVQLLPAPLLPVNLDELWLSYLYY</sequence>
<keyword evidence="3" id="KW-1185">Reference proteome</keyword>
<keyword evidence="1" id="KW-0812">Transmembrane</keyword>
<evidence type="ECO:0000256" key="1">
    <source>
        <dbReference type="SAM" id="Phobius"/>
    </source>
</evidence>
<proteinExistence type="predicted"/>
<feature type="transmembrane region" description="Helical" evidence="1">
    <location>
        <begin position="201"/>
        <end position="223"/>
    </location>
</feature>
<accession>A0A239A3E1</accession>
<keyword evidence="1" id="KW-1133">Transmembrane helix</keyword>
<protein>
    <submittedName>
        <fullName evidence="2">Uncharacterized protein</fullName>
    </submittedName>
</protein>
<keyword evidence="1" id="KW-0472">Membrane</keyword>
<feature type="transmembrane region" description="Helical" evidence="1">
    <location>
        <begin position="312"/>
        <end position="335"/>
    </location>
</feature>
<feature type="transmembrane region" description="Helical" evidence="1">
    <location>
        <begin position="285"/>
        <end position="306"/>
    </location>
</feature>
<dbReference type="AlphaFoldDB" id="A0A239A3E1"/>
<evidence type="ECO:0000313" key="2">
    <source>
        <dbReference type="EMBL" id="SNR89413.1"/>
    </source>
</evidence>